<comment type="caution">
    <text evidence="2">The sequence shown here is derived from an EMBL/GenBank/DDBJ whole genome shotgun (WGS) entry which is preliminary data.</text>
</comment>
<dbReference type="EMBL" id="JADEXF010000424">
    <property type="protein sequence ID" value="MBE9106010.1"/>
    <property type="molecule type" value="Genomic_DNA"/>
</dbReference>
<keyword evidence="3" id="KW-1185">Reference proteome</keyword>
<feature type="compositionally biased region" description="Basic and acidic residues" evidence="1">
    <location>
        <begin position="1"/>
        <end position="18"/>
    </location>
</feature>
<name>A0ABR9U128_9NOSO</name>
<feature type="region of interest" description="Disordered" evidence="1">
    <location>
        <begin position="1"/>
        <end position="57"/>
    </location>
</feature>
<protein>
    <submittedName>
        <fullName evidence="2">Uncharacterized protein</fullName>
    </submittedName>
</protein>
<evidence type="ECO:0000256" key="1">
    <source>
        <dbReference type="SAM" id="MobiDB-lite"/>
    </source>
</evidence>
<accession>A0ABR9U128</accession>
<feature type="compositionally biased region" description="Polar residues" evidence="1">
    <location>
        <begin position="19"/>
        <end position="41"/>
    </location>
</feature>
<reference evidence="2 3" key="1">
    <citation type="submission" date="2020-10" db="EMBL/GenBank/DDBJ databases">
        <authorList>
            <person name="Castelo-Branco R."/>
            <person name="Eusebio N."/>
            <person name="Adriana R."/>
            <person name="Vieira A."/>
            <person name="Brugerolle De Fraissinette N."/>
            <person name="Rezende De Castro R."/>
            <person name="Schneider M.P."/>
            <person name="Vasconcelos V."/>
            <person name="Leao P.N."/>
        </authorList>
    </citation>
    <scope>NUCLEOTIDE SEQUENCE [LARGE SCALE GENOMIC DNA]</scope>
    <source>
        <strain evidence="2 3">LEGE 07299</strain>
    </source>
</reference>
<dbReference type="RefSeq" id="WP_228013457.1">
    <property type="nucleotide sequence ID" value="NZ_JADEXF010000424.1"/>
</dbReference>
<dbReference type="Proteomes" id="UP000647836">
    <property type="component" value="Unassembled WGS sequence"/>
</dbReference>
<sequence length="57" mass="6383">MGTRDWKLGTEKEDKEDNNNSCTDAINRLSTPNSALSTPNSARAKRPATANKRQHRK</sequence>
<gene>
    <name evidence="2" type="ORF">IQ229_14000</name>
</gene>
<organism evidence="2 3">
    <name type="scientific">Nostoc cf. edaphicum LEGE 07299</name>
    <dbReference type="NCBI Taxonomy" id="2777974"/>
    <lineage>
        <taxon>Bacteria</taxon>
        <taxon>Bacillati</taxon>
        <taxon>Cyanobacteriota</taxon>
        <taxon>Cyanophyceae</taxon>
        <taxon>Nostocales</taxon>
        <taxon>Nostocaceae</taxon>
        <taxon>Nostoc</taxon>
    </lineage>
</organism>
<evidence type="ECO:0000313" key="3">
    <source>
        <dbReference type="Proteomes" id="UP000647836"/>
    </source>
</evidence>
<proteinExistence type="predicted"/>
<evidence type="ECO:0000313" key="2">
    <source>
        <dbReference type="EMBL" id="MBE9106010.1"/>
    </source>
</evidence>